<dbReference type="InterPro" id="IPR036116">
    <property type="entry name" value="FN3_sf"/>
</dbReference>
<dbReference type="GO" id="GO:0007411">
    <property type="term" value="P:axon guidance"/>
    <property type="evidence" value="ECO:0007669"/>
    <property type="project" value="TreeGrafter"/>
</dbReference>
<protein>
    <submittedName>
        <fullName evidence="4">Hemicentin-1-like isoform X2</fullName>
    </submittedName>
</protein>
<dbReference type="InterPro" id="IPR003599">
    <property type="entry name" value="Ig_sub"/>
</dbReference>
<dbReference type="EMBL" id="CACRXK020009494">
    <property type="protein sequence ID" value="CAB4017322.1"/>
    <property type="molecule type" value="Genomic_DNA"/>
</dbReference>
<evidence type="ECO:0000256" key="1">
    <source>
        <dbReference type="ARBA" id="ARBA00022737"/>
    </source>
</evidence>
<evidence type="ECO:0000313" key="5">
    <source>
        <dbReference type="Proteomes" id="UP001152795"/>
    </source>
</evidence>
<dbReference type="Proteomes" id="UP001152795">
    <property type="component" value="Unassembled WGS sequence"/>
</dbReference>
<dbReference type="GO" id="GO:0007156">
    <property type="term" value="P:homophilic cell adhesion via plasma membrane adhesion molecules"/>
    <property type="evidence" value="ECO:0007669"/>
    <property type="project" value="TreeGrafter"/>
</dbReference>
<reference evidence="4" key="1">
    <citation type="submission" date="2020-04" db="EMBL/GenBank/DDBJ databases">
        <authorList>
            <person name="Alioto T."/>
            <person name="Alioto T."/>
            <person name="Gomez Garrido J."/>
        </authorList>
    </citation>
    <scope>NUCLEOTIDE SEQUENCE</scope>
    <source>
        <strain evidence="4">A484AB</strain>
    </source>
</reference>
<evidence type="ECO:0000256" key="2">
    <source>
        <dbReference type="ARBA" id="ARBA00023157"/>
    </source>
</evidence>
<dbReference type="InterPro" id="IPR003961">
    <property type="entry name" value="FN3_dom"/>
</dbReference>
<dbReference type="PANTHER" id="PTHR10075">
    <property type="entry name" value="BASIGIN RELATED"/>
    <property type="match status" value="1"/>
</dbReference>
<dbReference type="SMART" id="SM00408">
    <property type="entry name" value="IGc2"/>
    <property type="match status" value="6"/>
</dbReference>
<dbReference type="CDD" id="cd00096">
    <property type="entry name" value="Ig"/>
    <property type="match status" value="3"/>
</dbReference>
<dbReference type="SMART" id="SM00409">
    <property type="entry name" value="IG"/>
    <property type="match status" value="7"/>
</dbReference>
<organism evidence="4 5">
    <name type="scientific">Paramuricea clavata</name>
    <name type="common">Red gorgonian</name>
    <name type="synonym">Violescent sea-whip</name>
    <dbReference type="NCBI Taxonomy" id="317549"/>
    <lineage>
        <taxon>Eukaryota</taxon>
        <taxon>Metazoa</taxon>
        <taxon>Cnidaria</taxon>
        <taxon>Anthozoa</taxon>
        <taxon>Octocorallia</taxon>
        <taxon>Malacalcyonacea</taxon>
        <taxon>Plexauridae</taxon>
        <taxon>Paramuricea</taxon>
    </lineage>
</organism>
<comment type="caution">
    <text evidence="4">The sequence shown here is derived from an EMBL/GenBank/DDBJ whole genome shotgun (WGS) entry which is preliminary data.</text>
</comment>
<keyword evidence="5" id="KW-1185">Reference proteome</keyword>
<gene>
    <name evidence="4" type="ORF">PACLA_8A055306</name>
</gene>
<dbReference type="InterPro" id="IPR007110">
    <property type="entry name" value="Ig-like_dom"/>
</dbReference>
<dbReference type="InterPro" id="IPR003598">
    <property type="entry name" value="Ig_sub2"/>
</dbReference>
<keyword evidence="3" id="KW-0393">Immunoglobulin domain</keyword>
<dbReference type="Gene3D" id="2.60.40.10">
    <property type="entry name" value="Immunoglobulins"/>
    <property type="match status" value="9"/>
</dbReference>
<keyword evidence="1" id="KW-0677">Repeat</keyword>
<dbReference type="OrthoDB" id="2152335at2759"/>
<dbReference type="GO" id="GO:0030424">
    <property type="term" value="C:axon"/>
    <property type="evidence" value="ECO:0007669"/>
    <property type="project" value="TreeGrafter"/>
</dbReference>
<sequence>MHVHKILKLPPRITRGPNHTTINEGENITLICDAKGPPKPRFTWSIVEILVKPRIINLTGNQTALLYHNVTLTCEILANPPAQIWWTKDGDTSHLNNVQFANDNKTLVITKAVLDNIGNYSCHASNSSTNQSLTLNLKARPKTYIVGEEIRKLRQGQRNSSIVCFGYGYPNPRATWKINNTEIPEDSNSSIGSGIYQSRSTNDLVLQNVTSTLFFNQDGSTFDDFGNYTCEVSIDAAPDTDSANTKVIFYPIILTQPNNKTDLQGKNVRFDCEVDGRPKPLALWSFNNQSVTTNHSKFSNGGLLLYSVQNNDLYEGSYSCFAENEAGRSEKSTSYLTVHVSPEAEVNTSSAIYLNSTDGQTVIRCRGRGYPPPVVSWFRDGKRINTNSSSDVYQDFGTTVSHRFLGWISTILYVNPDATHSQFGNYTCNAKKLKDNKENDLEVVEIVLVPKVSITKTPNTSIALQGKPVKKQVSLIVHVKPRVLQNLKEDYVQNGISYKLNCSAYGDPALKYSWTINGNQNISNAIPFNGDKTLHINPVTIENEGIYKCLVTNIEGNASTTASITVFARPSIMNSPMDQTRNETDNVTFSCGGNGIPISDIIWTKDGRGKITTSEKYHIKNTKELYFRTSRLTINNLTYADRGNYLCTLKNRKDEDVETAVLVVQVRPVVLSIDLNSLSVNITEPVTFTCEVYGFPQPQVSWIKNSQEIKNKFHYNTSSLYGNGSNLIWYSYLQIENVERDDTANYSCFLKNAAGTDITNASLVILERPDPLNVSIKNVTSRSVVVEWKANFDGNKDILRYTLTYLINGSESSTTKQKMLSSNVMSYKVTSLKPYSTYIFEMTATNEIGVSDISSKSVDTLPDSK</sequence>
<dbReference type="GO" id="GO:0005886">
    <property type="term" value="C:plasma membrane"/>
    <property type="evidence" value="ECO:0007669"/>
    <property type="project" value="TreeGrafter"/>
</dbReference>
<keyword evidence="2" id="KW-1015">Disulfide bond</keyword>
<dbReference type="Pfam" id="PF00041">
    <property type="entry name" value="fn3"/>
    <property type="match status" value="1"/>
</dbReference>
<evidence type="ECO:0000256" key="3">
    <source>
        <dbReference type="ARBA" id="ARBA00023319"/>
    </source>
</evidence>
<dbReference type="InterPro" id="IPR013783">
    <property type="entry name" value="Ig-like_fold"/>
</dbReference>
<name>A0A6S7JL55_PARCT</name>
<dbReference type="FunFam" id="2.60.40.10:FF:000107">
    <property type="entry name" value="Myosin, light chain kinase a"/>
    <property type="match status" value="1"/>
</dbReference>
<accession>A0A6S7JL55</accession>
<dbReference type="PROSITE" id="PS50835">
    <property type="entry name" value="IG_LIKE"/>
    <property type="match status" value="7"/>
</dbReference>
<dbReference type="FunFam" id="2.60.40.10:FF:000032">
    <property type="entry name" value="palladin isoform X1"/>
    <property type="match status" value="2"/>
</dbReference>
<dbReference type="GO" id="GO:0070593">
    <property type="term" value="P:dendrite self-avoidance"/>
    <property type="evidence" value="ECO:0007669"/>
    <property type="project" value="TreeGrafter"/>
</dbReference>
<dbReference type="SUPFAM" id="SSF48726">
    <property type="entry name" value="Immunoglobulin"/>
    <property type="match status" value="8"/>
</dbReference>
<dbReference type="PROSITE" id="PS50853">
    <property type="entry name" value="FN3"/>
    <property type="match status" value="1"/>
</dbReference>
<dbReference type="InterPro" id="IPR013098">
    <property type="entry name" value="Ig_I-set"/>
</dbReference>
<dbReference type="InterPro" id="IPR036179">
    <property type="entry name" value="Ig-like_dom_sf"/>
</dbReference>
<evidence type="ECO:0000313" key="4">
    <source>
        <dbReference type="EMBL" id="CAB4017322.1"/>
    </source>
</evidence>
<dbReference type="CDD" id="cd00063">
    <property type="entry name" value="FN3"/>
    <property type="match status" value="1"/>
</dbReference>
<dbReference type="Pfam" id="PF07679">
    <property type="entry name" value="I-set"/>
    <property type="match status" value="2"/>
</dbReference>
<dbReference type="GO" id="GO:0098632">
    <property type="term" value="F:cell-cell adhesion mediator activity"/>
    <property type="evidence" value="ECO:0007669"/>
    <property type="project" value="TreeGrafter"/>
</dbReference>
<dbReference type="AlphaFoldDB" id="A0A6S7JL55"/>
<dbReference type="SMART" id="SM00060">
    <property type="entry name" value="FN3"/>
    <property type="match status" value="1"/>
</dbReference>
<dbReference type="PANTHER" id="PTHR10075:SF14">
    <property type="entry name" value="CELL ADHESION MOLECULE DSCAM2-RELATED"/>
    <property type="match status" value="1"/>
</dbReference>
<proteinExistence type="predicted"/>
<dbReference type="Pfam" id="PF13927">
    <property type="entry name" value="Ig_3"/>
    <property type="match status" value="5"/>
</dbReference>
<dbReference type="SUPFAM" id="SSF49265">
    <property type="entry name" value="Fibronectin type III"/>
    <property type="match status" value="1"/>
</dbReference>